<keyword evidence="2" id="KW-0732">Signal</keyword>
<evidence type="ECO:0000256" key="2">
    <source>
        <dbReference type="SAM" id="SignalP"/>
    </source>
</evidence>
<feature type="chain" id="PRO_5018681302" evidence="2">
    <location>
        <begin position="36"/>
        <end position="65"/>
    </location>
</feature>
<protein>
    <submittedName>
        <fullName evidence="3">Uncharacterized protein</fullName>
    </submittedName>
</protein>
<feature type="compositionally biased region" description="Low complexity" evidence="1">
    <location>
        <begin position="37"/>
        <end position="52"/>
    </location>
</feature>
<feature type="signal peptide" evidence="2">
    <location>
        <begin position="1"/>
        <end position="35"/>
    </location>
</feature>
<name>A0A3S3M907_9MICO</name>
<dbReference type="Proteomes" id="UP000285970">
    <property type="component" value="Unassembled WGS sequence"/>
</dbReference>
<evidence type="ECO:0000313" key="4">
    <source>
        <dbReference type="Proteomes" id="UP000285970"/>
    </source>
</evidence>
<dbReference type="EMBL" id="RBZY01000123">
    <property type="protein sequence ID" value="RWR13562.1"/>
    <property type="molecule type" value="Genomic_DNA"/>
</dbReference>
<feature type="compositionally biased region" description="Acidic residues" evidence="1">
    <location>
        <begin position="55"/>
        <end position="65"/>
    </location>
</feature>
<dbReference type="AlphaFoldDB" id="A0A3S3M907"/>
<reference evidence="3 4" key="1">
    <citation type="journal article" date="2018" name="Front. Microbiol.">
        <title>Novel Insights Into Bacterial Dimethylsulfoniopropionate Catabolism in the East China Sea.</title>
        <authorList>
            <person name="Liu J."/>
            <person name="Liu J."/>
            <person name="Zhang S.H."/>
            <person name="Liang J."/>
            <person name="Lin H."/>
            <person name="Song D."/>
            <person name="Yang G.P."/>
            <person name="Todd J.D."/>
            <person name="Zhang X.H."/>
        </authorList>
    </citation>
    <scope>NUCLEOTIDE SEQUENCE [LARGE SCALE GENOMIC DNA]</scope>
    <source>
        <strain evidence="3 4">ZYFD042</strain>
    </source>
</reference>
<evidence type="ECO:0000313" key="3">
    <source>
        <dbReference type="EMBL" id="RWR13562.1"/>
    </source>
</evidence>
<proteinExistence type="predicted"/>
<gene>
    <name evidence="3" type="ORF">D8Y23_16450</name>
</gene>
<feature type="region of interest" description="Disordered" evidence="1">
    <location>
        <begin position="37"/>
        <end position="65"/>
    </location>
</feature>
<sequence length="65" mass="6160">MSTVKRKGLGAGLGVATLVLFSAGGVAAMALPASAATTSVVSPAPASSNPAVEDGTNDGETADDQ</sequence>
<feature type="non-terminal residue" evidence="3">
    <location>
        <position position="65"/>
    </location>
</feature>
<accession>A0A3S3M907</accession>
<organism evidence="3 4">
    <name type="scientific">Microbacterium enclense</name>
    <dbReference type="NCBI Taxonomy" id="993073"/>
    <lineage>
        <taxon>Bacteria</taxon>
        <taxon>Bacillati</taxon>
        <taxon>Actinomycetota</taxon>
        <taxon>Actinomycetes</taxon>
        <taxon>Micrococcales</taxon>
        <taxon>Microbacteriaceae</taxon>
        <taxon>Microbacterium</taxon>
    </lineage>
</organism>
<comment type="caution">
    <text evidence="3">The sequence shown here is derived from an EMBL/GenBank/DDBJ whole genome shotgun (WGS) entry which is preliminary data.</text>
</comment>
<evidence type="ECO:0000256" key="1">
    <source>
        <dbReference type="SAM" id="MobiDB-lite"/>
    </source>
</evidence>
<dbReference type="RefSeq" id="WP_205797375.1">
    <property type="nucleotide sequence ID" value="NZ_RBZY01000123.1"/>
</dbReference>